<protein>
    <submittedName>
        <fullName evidence="1">Uncharacterized protein</fullName>
    </submittedName>
</protein>
<accession>A0A8S5LFL5</accession>
<proteinExistence type="predicted"/>
<name>A0A8S5LFL5_9CAUD</name>
<dbReference type="EMBL" id="BK014706">
    <property type="protein sequence ID" value="DAD68711.1"/>
    <property type="molecule type" value="Genomic_DNA"/>
</dbReference>
<sequence length="89" mass="10814">MMTENQIEAIKRIFDKCIEVNKKGRAEVFFDWHPHTSQVDVSIHVPNWNMNKKCKSMNFYYDNLDIEYDYPIMNSYKLNTIEKELDKYI</sequence>
<organism evidence="1">
    <name type="scientific">Siphoviridae sp. ctlXU33</name>
    <dbReference type="NCBI Taxonomy" id="2823598"/>
    <lineage>
        <taxon>Viruses</taxon>
        <taxon>Duplodnaviria</taxon>
        <taxon>Heunggongvirae</taxon>
        <taxon>Uroviricota</taxon>
        <taxon>Caudoviricetes</taxon>
    </lineage>
</organism>
<evidence type="ECO:0000313" key="1">
    <source>
        <dbReference type="EMBL" id="DAD68711.1"/>
    </source>
</evidence>
<reference evidence="1" key="1">
    <citation type="journal article" date="2021" name="Proc. Natl. Acad. Sci. U.S.A.">
        <title>A Catalog of Tens of Thousands of Viruses from Human Metagenomes Reveals Hidden Associations with Chronic Diseases.</title>
        <authorList>
            <person name="Tisza M.J."/>
            <person name="Buck C.B."/>
        </authorList>
    </citation>
    <scope>NUCLEOTIDE SEQUENCE</scope>
    <source>
        <strain evidence="1">CtlXU33</strain>
    </source>
</reference>